<dbReference type="EMBL" id="NCKW01015473">
    <property type="protein sequence ID" value="POM63008.1"/>
    <property type="molecule type" value="Genomic_DNA"/>
</dbReference>
<comment type="caution">
    <text evidence="1">The sequence shown here is derived from an EMBL/GenBank/DDBJ whole genome shotgun (WGS) entry which is preliminary data.</text>
</comment>
<protein>
    <submittedName>
        <fullName evidence="1">Uncharacterized protein</fullName>
    </submittedName>
</protein>
<proteinExistence type="predicted"/>
<organism evidence="1 2">
    <name type="scientific">Phytophthora palmivora</name>
    <dbReference type="NCBI Taxonomy" id="4796"/>
    <lineage>
        <taxon>Eukaryota</taxon>
        <taxon>Sar</taxon>
        <taxon>Stramenopiles</taxon>
        <taxon>Oomycota</taxon>
        <taxon>Peronosporomycetes</taxon>
        <taxon>Peronosporales</taxon>
        <taxon>Peronosporaceae</taxon>
        <taxon>Phytophthora</taxon>
    </lineage>
</organism>
<gene>
    <name evidence="1" type="ORF">PHPALM_27758</name>
</gene>
<dbReference type="AlphaFoldDB" id="A0A2P4XBU4"/>
<name>A0A2P4XBU4_9STRA</name>
<sequence>MIESGFLESLVQRFLVIGPSGVQGHRGRDALVNIVDRKFLIRNIASMVKTFSQAASCATM</sequence>
<keyword evidence="2" id="KW-1185">Reference proteome</keyword>
<dbReference type="Proteomes" id="UP000237271">
    <property type="component" value="Unassembled WGS sequence"/>
</dbReference>
<reference evidence="1 2" key="1">
    <citation type="journal article" date="2017" name="Genome Biol. Evol.">
        <title>Phytophthora megakarya and P. palmivora, closely related causal agents of cacao black pod rot, underwent increases in genome sizes and gene numbers by different mechanisms.</title>
        <authorList>
            <person name="Ali S.S."/>
            <person name="Shao J."/>
            <person name="Lary D.J."/>
            <person name="Kronmiller B."/>
            <person name="Shen D."/>
            <person name="Strem M.D."/>
            <person name="Amoako-Attah I."/>
            <person name="Akrofi A.Y."/>
            <person name="Begoude B.A."/>
            <person name="Ten Hoopen G.M."/>
            <person name="Coulibaly K."/>
            <person name="Kebe B.I."/>
            <person name="Melnick R.L."/>
            <person name="Guiltinan M.J."/>
            <person name="Tyler B.M."/>
            <person name="Meinhardt L.W."/>
            <person name="Bailey B.A."/>
        </authorList>
    </citation>
    <scope>NUCLEOTIDE SEQUENCE [LARGE SCALE GENOMIC DNA]</scope>
    <source>
        <strain evidence="2">sbr112.9</strain>
    </source>
</reference>
<evidence type="ECO:0000313" key="1">
    <source>
        <dbReference type="EMBL" id="POM63008.1"/>
    </source>
</evidence>
<accession>A0A2P4XBU4</accession>
<evidence type="ECO:0000313" key="2">
    <source>
        <dbReference type="Proteomes" id="UP000237271"/>
    </source>
</evidence>